<organism evidence="1 2">
    <name type="scientific">Salipiger abyssi</name>
    <dbReference type="NCBI Taxonomy" id="1250539"/>
    <lineage>
        <taxon>Bacteria</taxon>
        <taxon>Pseudomonadati</taxon>
        <taxon>Pseudomonadota</taxon>
        <taxon>Alphaproteobacteria</taxon>
        <taxon>Rhodobacterales</taxon>
        <taxon>Roseobacteraceae</taxon>
        <taxon>Salipiger</taxon>
    </lineage>
</organism>
<proteinExistence type="predicted"/>
<dbReference type="Proteomes" id="UP000187059">
    <property type="component" value="Plasmid pPABY1"/>
</dbReference>
<protein>
    <submittedName>
        <fullName evidence="1">Uncharacterized protein</fullName>
    </submittedName>
</protein>
<gene>
    <name evidence="1" type="ORF">Ga0080574_TMP343</name>
</gene>
<evidence type="ECO:0000313" key="2">
    <source>
        <dbReference type="Proteomes" id="UP000187059"/>
    </source>
</evidence>
<dbReference type="AlphaFoldDB" id="A0A1P8UMS3"/>
<keyword evidence="1" id="KW-0614">Plasmid</keyword>
<keyword evidence="2" id="KW-1185">Reference proteome</keyword>
<geneLocation type="plasmid" evidence="2">
    <name>ppaby1</name>
</geneLocation>
<name>A0A1P8UMS3_9RHOB</name>
<dbReference type="KEGG" id="paby:Ga0080574_TMP343"/>
<reference evidence="1 2" key="1">
    <citation type="submission" date="2016-04" db="EMBL/GenBank/DDBJ databases">
        <title>Deep-sea bacteria in the southern Pacific.</title>
        <authorList>
            <person name="Tang K."/>
        </authorList>
    </citation>
    <scope>NUCLEOTIDE SEQUENCE [LARGE SCALE GENOMIC DNA]</scope>
    <source>
        <strain evidence="1 2">JLT2014</strain>
        <plasmid evidence="2">ppaby1</plasmid>
    </source>
</reference>
<evidence type="ECO:0000313" key="1">
    <source>
        <dbReference type="EMBL" id="APZ50677.1"/>
    </source>
</evidence>
<dbReference type="EMBL" id="CP015091">
    <property type="protein sequence ID" value="APZ50677.1"/>
    <property type="molecule type" value="Genomic_DNA"/>
</dbReference>
<accession>A0A1P8UMS3</accession>
<sequence>MFAVADVSPPICLRYCTDPPVSRAWRQMLRFARSSPFVTVTQIPNQCKIRTYNTFIWHSYET</sequence>